<evidence type="ECO:0000256" key="1">
    <source>
        <dbReference type="ARBA" id="ARBA00006484"/>
    </source>
</evidence>
<dbReference type="InterPro" id="IPR036291">
    <property type="entry name" value="NAD(P)-bd_dom_sf"/>
</dbReference>
<protein>
    <submittedName>
        <fullName evidence="4">Putative 15-hydroxyprostaglandin dehydrogenase</fullName>
    </submittedName>
</protein>
<dbReference type="GO" id="GO:0005737">
    <property type="term" value="C:cytoplasm"/>
    <property type="evidence" value="ECO:0007669"/>
    <property type="project" value="TreeGrafter"/>
</dbReference>
<dbReference type="Gene3D" id="3.40.50.720">
    <property type="entry name" value="NAD(P)-binding Rossmann-like Domain"/>
    <property type="match status" value="1"/>
</dbReference>
<dbReference type="PANTHER" id="PTHR44229">
    <property type="entry name" value="15-HYDROXYPROSTAGLANDIN DEHYDROGENASE [NAD(+)]"/>
    <property type="match status" value="1"/>
</dbReference>
<proteinExistence type="inferred from homology"/>
<reference evidence="4" key="1">
    <citation type="journal article" date="2018" name="PLoS Negl. Trop. Dis.">
        <title>An insight into the salivary gland and fat body transcriptome of Panstrongylus lignarius (Hemiptera: Heteroptera), the main vector of Chagas disease in Peru.</title>
        <authorList>
            <person name="Nevoa J.C."/>
            <person name="Mendes M.T."/>
            <person name="da Silva M.V."/>
            <person name="Soares S.C."/>
            <person name="Oliveira C.J.F."/>
            <person name="Ribeiro J.M.C."/>
        </authorList>
    </citation>
    <scope>NUCLEOTIDE SEQUENCE</scope>
</reference>
<dbReference type="AlphaFoldDB" id="A0A224XGQ0"/>
<dbReference type="SUPFAM" id="SSF51735">
    <property type="entry name" value="NAD(P)-binding Rossmann-fold domains"/>
    <property type="match status" value="1"/>
</dbReference>
<organism evidence="4">
    <name type="scientific">Panstrongylus lignarius</name>
    <dbReference type="NCBI Taxonomy" id="156445"/>
    <lineage>
        <taxon>Eukaryota</taxon>
        <taxon>Metazoa</taxon>
        <taxon>Ecdysozoa</taxon>
        <taxon>Arthropoda</taxon>
        <taxon>Hexapoda</taxon>
        <taxon>Insecta</taxon>
        <taxon>Pterygota</taxon>
        <taxon>Neoptera</taxon>
        <taxon>Paraneoptera</taxon>
        <taxon>Hemiptera</taxon>
        <taxon>Heteroptera</taxon>
        <taxon>Panheteroptera</taxon>
        <taxon>Cimicomorpha</taxon>
        <taxon>Reduviidae</taxon>
        <taxon>Triatominae</taxon>
        <taxon>Panstrongylus</taxon>
    </lineage>
</organism>
<dbReference type="GO" id="GO:0016616">
    <property type="term" value="F:oxidoreductase activity, acting on the CH-OH group of donors, NAD or NADP as acceptor"/>
    <property type="evidence" value="ECO:0007669"/>
    <property type="project" value="TreeGrafter"/>
</dbReference>
<dbReference type="InterPro" id="IPR002347">
    <property type="entry name" value="SDR_fam"/>
</dbReference>
<dbReference type="PRINTS" id="PR00080">
    <property type="entry name" value="SDRFAMILY"/>
</dbReference>
<keyword evidence="2" id="KW-0560">Oxidoreductase</keyword>
<dbReference type="PANTHER" id="PTHR44229:SF8">
    <property type="entry name" value="ALCOHOL DEHYDROGENASE-RELATED"/>
    <property type="match status" value="1"/>
</dbReference>
<dbReference type="Pfam" id="PF00106">
    <property type="entry name" value="adh_short"/>
    <property type="match status" value="1"/>
</dbReference>
<dbReference type="PRINTS" id="PR00081">
    <property type="entry name" value="GDHRDH"/>
</dbReference>
<evidence type="ECO:0000256" key="3">
    <source>
        <dbReference type="RuleBase" id="RU000363"/>
    </source>
</evidence>
<sequence>MAGFKNLFKRQQLTHLFEARRTNTCSPIFKECGVCSKYVYMDPKCKIALVTGGTTGIGFATAQELLCNDLYRVVLTDMDTCKGKEAVEKLNSQHGEHKACFMQLDTYKEKHFCDVIQKVIKLFGNLDILINNPGIPRKKTWEEEVNSKVMSTIRGTMMGTELMSKQKLRRGGVIINLASALAFENFPGAPIYVSSNNGVIGFSKAWGATQNYLISSVRVVSMCPGITEGLIIENTAAPEDKEAQASLSQLPAQKASSVGRGIVYLVQHAPSGTVWFVDGGVLYRGRIPHRLDYSEKIRYV</sequence>
<evidence type="ECO:0000256" key="2">
    <source>
        <dbReference type="ARBA" id="ARBA00023002"/>
    </source>
</evidence>
<comment type="similarity">
    <text evidence="1 3">Belongs to the short-chain dehydrogenases/reductases (SDR) family.</text>
</comment>
<name>A0A224XGQ0_9HEMI</name>
<dbReference type="EMBL" id="GFTR01004759">
    <property type="protein sequence ID" value="JAW11667.1"/>
    <property type="molecule type" value="Transcribed_RNA"/>
</dbReference>
<evidence type="ECO:0000313" key="4">
    <source>
        <dbReference type="EMBL" id="JAW11667.1"/>
    </source>
</evidence>
<accession>A0A224XGQ0</accession>